<dbReference type="EMBL" id="CCAE010000081">
    <property type="protein sequence ID" value="CDN90408.1"/>
    <property type="molecule type" value="Genomic_DNA"/>
</dbReference>
<dbReference type="InterPro" id="IPR020904">
    <property type="entry name" value="Sc_DH/Rdtase_CS"/>
</dbReference>
<dbReference type="PRINTS" id="PR00081">
    <property type="entry name" value="GDHRDH"/>
</dbReference>
<name>A0A1L1PKI0_HYDIT</name>
<comment type="similarity">
    <text evidence="1">Belongs to the short-chain dehydrogenases/reductases (SDR) family.</text>
</comment>
<sequence>MKGHRIEESTMQALDGKTVIVTGASQGIGAGFALALAQQGARVAVCDIRTPDDTVARIRAQGGQALGGACDVTDAAAVRAFVTEVDTTFGGVHGLVNNAALFATLPKRRIEEIPSDEFDRVMQVNVRGAFECARAVVPIMKRQGYGKIVNIASGTVFKGQVMMLSYVTSKGAIVAMTRCLARELGPDGIRANALAPGFTMSEGVKEQSDWVEAGKATVASRCLRRDQVPEDLNGALTFLLAPASDFMTGQTVVVDGGSVMH</sequence>
<accession>A0A1L1PKI0</accession>
<dbReference type="PRINTS" id="PR00080">
    <property type="entry name" value="SDRFAMILY"/>
</dbReference>
<evidence type="ECO:0000313" key="3">
    <source>
        <dbReference type="Proteomes" id="UP000028878"/>
    </source>
</evidence>
<organism evidence="2 3">
    <name type="scientific">Hydrogenophaga intermedia</name>
    <dbReference type="NCBI Taxonomy" id="65786"/>
    <lineage>
        <taxon>Bacteria</taxon>
        <taxon>Pseudomonadati</taxon>
        <taxon>Pseudomonadota</taxon>
        <taxon>Betaproteobacteria</taxon>
        <taxon>Burkholderiales</taxon>
        <taxon>Comamonadaceae</taxon>
        <taxon>Hydrogenophaga</taxon>
    </lineage>
</organism>
<gene>
    <name evidence="2" type="ORF">BN948_04852</name>
</gene>
<protein>
    <submittedName>
        <fullName evidence="2">Short-chain dehydrogenase/reductase SDR</fullName>
    </submittedName>
</protein>
<dbReference type="InterPro" id="IPR036291">
    <property type="entry name" value="NAD(P)-bd_dom_sf"/>
</dbReference>
<keyword evidence="3" id="KW-1185">Reference proteome</keyword>
<dbReference type="Proteomes" id="UP000028878">
    <property type="component" value="Unassembled WGS sequence"/>
</dbReference>
<reference evidence="3" key="1">
    <citation type="submission" date="2014-11" db="EMBL/GenBank/DDBJ databases">
        <title>Draft genome sequence of Hydrogenophaga intermedia S1.</title>
        <authorList>
            <person name="Gan H.M."/>
            <person name="Chew T.H."/>
            <person name="Stolz A."/>
        </authorList>
    </citation>
    <scope>NUCLEOTIDE SEQUENCE [LARGE SCALE GENOMIC DNA]</scope>
    <source>
        <strain evidence="3">S1</strain>
    </source>
</reference>
<dbReference type="InterPro" id="IPR002347">
    <property type="entry name" value="SDR_fam"/>
</dbReference>
<dbReference type="Pfam" id="PF13561">
    <property type="entry name" value="adh_short_C2"/>
    <property type="match status" value="1"/>
</dbReference>
<dbReference type="CDD" id="cd05233">
    <property type="entry name" value="SDR_c"/>
    <property type="match status" value="1"/>
</dbReference>
<dbReference type="SUPFAM" id="SSF51735">
    <property type="entry name" value="NAD(P)-binding Rossmann-fold domains"/>
    <property type="match status" value="1"/>
</dbReference>
<evidence type="ECO:0000313" key="2">
    <source>
        <dbReference type="EMBL" id="CDN90408.1"/>
    </source>
</evidence>
<proteinExistence type="inferred from homology"/>
<dbReference type="PROSITE" id="PS00061">
    <property type="entry name" value="ADH_SHORT"/>
    <property type="match status" value="1"/>
</dbReference>
<dbReference type="AlphaFoldDB" id="A0A1L1PKI0"/>
<dbReference type="FunFam" id="3.40.50.720:FF:000084">
    <property type="entry name" value="Short-chain dehydrogenase reductase"/>
    <property type="match status" value="1"/>
</dbReference>
<dbReference type="GO" id="GO:0016616">
    <property type="term" value="F:oxidoreductase activity, acting on the CH-OH group of donors, NAD or NADP as acceptor"/>
    <property type="evidence" value="ECO:0007669"/>
    <property type="project" value="TreeGrafter"/>
</dbReference>
<dbReference type="Gene3D" id="3.40.50.720">
    <property type="entry name" value="NAD(P)-binding Rossmann-like Domain"/>
    <property type="match status" value="1"/>
</dbReference>
<dbReference type="PANTHER" id="PTHR42760">
    <property type="entry name" value="SHORT-CHAIN DEHYDROGENASES/REDUCTASES FAMILY MEMBER"/>
    <property type="match status" value="1"/>
</dbReference>
<evidence type="ECO:0000256" key="1">
    <source>
        <dbReference type="ARBA" id="ARBA00006484"/>
    </source>
</evidence>